<dbReference type="VEuPathDB" id="AmoebaDB:NF0020920"/>
<feature type="compositionally biased region" description="Polar residues" evidence="2">
    <location>
        <begin position="660"/>
        <end position="686"/>
    </location>
</feature>
<comment type="caution">
    <text evidence="4">The sequence shown here is derived from an EMBL/GenBank/DDBJ whole genome shotgun (WGS) entry which is preliminary data.</text>
</comment>
<protein>
    <recommendedName>
        <fullName evidence="3">RRM domain-containing protein</fullName>
    </recommendedName>
</protein>
<feature type="compositionally biased region" description="Polar residues" evidence="2">
    <location>
        <begin position="420"/>
        <end position="436"/>
    </location>
</feature>
<feature type="compositionally biased region" description="Low complexity" evidence="2">
    <location>
        <begin position="307"/>
        <end position="334"/>
    </location>
</feature>
<feature type="domain" description="RRM" evidence="3">
    <location>
        <begin position="720"/>
        <end position="794"/>
    </location>
</feature>
<feature type="region of interest" description="Disordered" evidence="2">
    <location>
        <begin position="594"/>
        <end position="716"/>
    </location>
</feature>
<feature type="region of interest" description="Disordered" evidence="2">
    <location>
        <begin position="418"/>
        <end position="457"/>
    </location>
</feature>
<feature type="compositionally biased region" description="Polar residues" evidence="2">
    <location>
        <begin position="386"/>
        <end position="405"/>
    </location>
</feature>
<dbReference type="InterPro" id="IPR012677">
    <property type="entry name" value="Nucleotide-bd_a/b_plait_sf"/>
</dbReference>
<dbReference type="Gene3D" id="3.30.70.330">
    <property type="match status" value="4"/>
</dbReference>
<evidence type="ECO:0000313" key="5">
    <source>
        <dbReference type="Proteomes" id="UP000444721"/>
    </source>
</evidence>
<feature type="domain" description="RRM" evidence="3">
    <location>
        <begin position="103"/>
        <end position="158"/>
    </location>
</feature>
<organism evidence="4 5">
    <name type="scientific">Naegleria fowleri</name>
    <name type="common">Brain eating amoeba</name>
    <dbReference type="NCBI Taxonomy" id="5763"/>
    <lineage>
        <taxon>Eukaryota</taxon>
        <taxon>Discoba</taxon>
        <taxon>Heterolobosea</taxon>
        <taxon>Tetramitia</taxon>
        <taxon>Eutetramitia</taxon>
        <taxon>Vahlkampfiidae</taxon>
        <taxon>Naegleria</taxon>
    </lineage>
</organism>
<dbReference type="PANTHER" id="PTHR15592">
    <property type="entry name" value="MATRIN 3/NUCLEAR PROTEIN 220-RELATED"/>
    <property type="match status" value="1"/>
</dbReference>
<feature type="region of interest" description="Disordered" evidence="2">
    <location>
        <begin position="296"/>
        <end position="334"/>
    </location>
</feature>
<feature type="compositionally biased region" description="Polar residues" evidence="2">
    <location>
        <begin position="55"/>
        <end position="68"/>
    </location>
</feature>
<dbReference type="PROSITE" id="PS50102">
    <property type="entry name" value="RRM"/>
    <property type="match status" value="3"/>
</dbReference>
<accession>A0A6A5BIS8</accession>
<feature type="compositionally biased region" description="Low complexity" evidence="2">
    <location>
        <begin position="182"/>
        <end position="194"/>
    </location>
</feature>
<dbReference type="EMBL" id="VFQX01000051">
    <property type="protein sequence ID" value="KAF0974762.1"/>
    <property type="molecule type" value="Genomic_DNA"/>
</dbReference>
<feature type="region of interest" description="Disordered" evidence="2">
    <location>
        <begin position="1"/>
        <end position="100"/>
    </location>
</feature>
<feature type="compositionally biased region" description="Low complexity" evidence="2">
    <location>
        <begin position="437"/>
        <end position="456"/>
    </location>
</feature>
<dbReference type="InterPro" id="IPR000504">
    <property type="entry name" value="RRM_dom"/>
</dbReference>
<dbReference type="InterPro" id="IPR035979">
    <property type="entry name" value="RBD_domain_sf"/>
</dbReference>
<feature type="compositionally biased region" description="Basic residues" evidence="2">
    <location>
        <begin position="33"/>
        <end position="46"/>
    </location>
</feature>
<dbReference type="CDD" id="cd00590">
    <property type="entry name" value="RRM_SF"/>
    <property type="match status" value="1"/>
</dbReference>
<dbReference type="RefSeq" id="XP_044559475.1">
    <property type="nucleotide sequence ID" value="XM_044709849.1"/>
</dbReference>
<dbReference type="OMA" id="SSTQNGC"/>
<feature type="compositionally biased region" description="Polar residues" evidence="2">
    <location>
        <begin position="1"/>
        <end position="21"/>
    </location>
</feature>
<dbReference type="AlphaFoldDB" id="A0A6A5BIS8"/>
<evidence type="ECO:0000256" key="1">
    <source>
        <dbReference type="PROSITE-ProRule" id="PRU00176"/>
    </source>
</evidence>
<dbReference type="GeneID" id="68113454"/>
<dbReference type="SMART" id="SM00360">
    <property type="entry name" value="RRM"/>
    <property type="match status" value="3"/>
</dbReference>
<name>A0A6A5BIS8_NAEFO</name>
<dbReference type="InterPro" id="IPR034797">
    <property type="entry name" value="PTBPH3_RRM3"/>
</dbReference>
<evidence type="ECO:0000259" key="3">
    <source>
        <dbReference type="PROSITE" id="PS50102"/>
    </source>
</evidence>
<feature type="compositionally biased region" description="Low complexity" evidence="2">
    <location>
        <begin position="641"/>
        <end position="659"/>
    </location>
</feature>
<keyword evidence="1" id="KW-0694">RNA-binding</keyword>
<feature type="compositionally biased region" description="Polar residues" evidence="2">
    <location>
        <begin position="195"/>
        <end position="205"/>
    </location>
</feature>
<feature type="domain" description="RRM" evidence="3">
    <location>
        <begin position="845"/>
        <end position="922"/>
    </location>
</feature>
<dbReference type="GO" id="GO:0003723">
    <property type="term" value="F:RNA binding"/>
    <property type="evidence" value="ECO:0007669"/>
    <property type="project" value="UniProtKB-UniRule"/>
</dbReference>
<feature type="compositionally biased region" description="Low complexity" evidence="2">
    <location>
        <begin position="503"/>
        <end position="514"/>
    </location>
</feature>
<evidence type="ECO:0000313" key="4">
    <source>
        <dbReference type="EMBL" id="KAF0974762.1"/>
    </source>
</evidence>
<dbReference type="SUPFAM" id="SSF54928">
    <property type="entry name" value="RNA-binding domain, RBD"/>
    <property type="match status" value="3"/>
</dbReference>
<feature type="compositionally biased region" description="Low complexity" evidence="2">
    <location>
        <begin position="69"/>
        <end position="88"/>
    </location>
</feature>
<feature type="compositionally biased region" description="Polar residues" evidence="2">
    <location>
        <begin position="623"/>
        <end position="636"/>
    </location>
</feature>
<dbReference type="Proteomes" id="UP000444721">
    <property type="component" value="Unassembled WGS sequence"/>
</dbReference>
<feature type="region of interest" description="Disordered" evidence="2">
    <location>
        <begin position="489"/>
        <end position="526"/>
    </location>
</feature>
<feature type="region of interest" description="Disordered" evidence="2">
    <location>
        <begin position="347"/>
        <end position="406"/>
    </location>
</feature>
<feature type="compositionally biased region" description="Acidic residues" evidence="2">
    <location>
        <begin position="690"/>
        <end position="708"/>
    </location>
</feature>
<dbReference type="CDD" id="cd12698">
    <property type="entry name" value="RRM3_PTBPH3"/>
    <property type="match status" value="1"/>
</dbReference>
<feature type="region of interest" description="Disordered" evidence="2">
    <location>
        <begin position="177"/>
        <end position="206"/>
    </location>
</feature>
<gene>
    <name evidence="4" type="ORF">FDP41_006236</name>
</gene>
<evidence type="ECO:0000256" key="2">
    <source>
        <dbReference type="SAM" id="MobiDB-lite"/>
    </source>
</evidence>
<dbReference type="VEuPathDB" id="AmoebaDB:NfTy_077260"/>
<keyword evidence="5" id="KW-1185">Reference proteome</keyword>
<dbReference type="VEuPathDB" id="AmoebaDB:FDP41_006236"/>
<reference evidence="4 5" key="1">
    <citation type="journal article" date="2019" name="Sci. Rep.">
        <title>Nanopore sequencing improves the draft genome of the human pathogenic amoeba Naegleria fowleri.</title>
        <authorList>
            <person name="Liechti N."/>
            <person name="Schurch N."/>
            <person name="Bruggmann R."/>
            <person name="Wittwer M."/>
        </authorList>
    </citation>
    <scope>NUCLEOTIDE SEQUENCE [LARGE SCALE GENOMIC DNA]</scope>
    <source>
        <strain evidence="4 5">ATCC 30894</strain>
    </source>
</reference>
<sequence length="933" mass="100949">MNNQNNNTPSSSVDVKSSNNGKASTTSITEKKKTTRHNRNTLKKKPTTSSPSSLNGSTYSQGASANNGTTPTTTTTTTNSTSSTMTFSAQQVSPSSSPPTPSKVIFFRRIPADTTQSDLKALCQPFGAVTNILLLKNGQALVQFAYLDEAIDFIEAYNQDPPSFVIRDTRVIPSYSSHNELSKGSISKSDSNSNQTTNNGKQQEPNHILLVTISKSKASDVTIDALNELFSIDGTCPIQKIVMFNKTAGLQALIQYSNVDDAVEARKRLQGATPFSPQDQLLIQFSNLKDLTVHQNSDKARDYTKQSSSTSTPPSVATPSASSPTTNVVTATTTSTPSIMKRVVVATGTSSNNNNSTAINTNKPSTTPTTTTSSTSATVGSPPSQQPIVQPLQQDPRSRSNSASSGVFEHHQVIQPQHGIPQTSPTISSFMNNIPSTAINAPPNVPTTNTPNRVPIAHLSDNNNANLISSSIFSYGPFSHRDSFAFSSNIPSSQHSHHHHLSHPSSGHNPSSSSSHHHTHNHHQTNSVQNQFLNPSFLASHQQTTHPLGHHQPFTADNLIMPSNGVMVLPQNGSQTSNSAPNSATQYRLLNNGFSQMTRSNPSTPSNPNPKNPNNAINGIISAPSSSLLPTDNNAGTLRLNVNIPPSSSSNPSNTPSSSATLGTIGSNIPSSRLLSTPNTQTNTHSPTEEKEDTTEQEEEEEVIDENDLESKDPNSEKSSVLLVSNFNDKIVNCDLLFNLFSCYGYIYRIKIFKTKPDHALVQMASHKQALNAINSLKGLQIFGKTLSVNFSKHTFINSSKSDSNMKDFTKTNLNRFPRNLSTSPSSNSPTTGKQHKLYMCQPTQTLHISNVPFEKDDKGREILTNIFSKFGEIEGLRVFRHNDKPMALIKFKTVTAAAEALASLHNETVSGKHMKVAFSLNTVVTQNNNKKQ</sequence>
<dbReference type="Pfam" id="PF00076">
    <property type="entry name" value="RRM_1"/>
    <property type="match status" value="2"/>
</dbReference>
<dbReference type="CDD" id="cd12422">
    <property type="entry name" value="RRM2_PTBP1_hnRNPL_like"/>
    <property type="match status" value="1"/>
</dbReference>
<proteinExistence type="predicted"/>
<feature type="compositionally biased region" description="Low complexity" evidence="2">
    <location>
        <begin position="349"/>
        <end position="383"/>
    </location>
</feature>
<dbReference type="OrthoDB" id="296632at2759"/>
<dbReference type="Pfam" id="PF13893">
    <property type="entry name" value="RRM_5"/>
    <property type="match status" value="1"/>
</dbReference>